<keyword evidence="6 7" id="KW-0472">Membrane</keyword>
<dbReference type="Proteomes" id="UP000061660">
    <property type="component" value="Chromosome"/>
</dbReference>
<feature type="transmembrane region" description="Helical" evidence="7">
    <location>
        <begin position="96"/>
        <end position="118"/>
    </location>
</feature>
<dbReference type="PATRIC" id="fig|162209.4.peg.791"/>
<evidence type="ECO:0000256" key="1">
    <source>
        <dbReference type="ARBA" id="ARBA00004651"/>
    </source>
</evidence>
<organism evidence="8 9">
    <name type="scientific">Paenibacillus naphthalenovorans</name>
    <dbReference type="NCBI Taxonomy" id="162209"/>
    <lineage>
        <taxon>Bacteria</taxon>
        <taxon>Bacillati</taxon>
        <taxon>Bacillota</taxon>
        <taxon>Bacilli</taxon>
        <taxon>Bacillales</taxon>
        <taxon>Paenibacillaceae</taxon>
        <taxon>Paenibacillus</taxon>
    </lineage>
</organism>
<gene>
    <name evidence="8" type="ORF">IJ22_07450</name>
</gene>
<evidence type="ECO:0000256" key="7">
    <source>
        <dbReference type="RuleBase" id="RU363032"/>
    </source>
</evidence>
<dbReference type="Gene3D" id="1.10.3720.10">
    <property type="entry name" value="MetI-like"/>
    <property type="match status" value="1"/>
</dbReference>
<keyword evidence="2 7" id="KW-0813">Transport</keyword>
<evidence type="ECO:0000256" key="2">
    <source>
        <dbReference type="ARBA" id="ARBA00022448"/>
    </source>
</evidence>
<dbReference type="GO" id="GO:0071916">
    <property type="term" value="F:dipeptide transmembrane transporter activity"/>
    <property type="evidence" value="ECO:0007669"/>
    <property type="project" value="TreeGrafter"/>
</dbReference>
<accession>A0A0U2U3K6</accession>
<dbReference type="AlphaFoldDB" id="A0A0U2U3K6"/>
<feature type="transmembrane region" description="Helical" evidence="7">
    <location>
        <begin position="234"/>
        <end position="260"/>
    </location>
</feature>
<comment type="subcellular location">
    <subcellularLocation>
        <location evidence="1 7">Cell membrane</location>
        <topology evidence="1 7">Multi-pass membrane protein</topology>
    </subcellularLocation>
</comment>
<dbReference type="CDD" id="cd06261">
    <property type="entry name" value="TM_PBP2"/>
    <property type="match status" value="1"/>
</dbReference>
<dbReference type="InterPro" id="IPR035906">
    <property type="entry name" value="MetI-like_sf"/>
</dbReference>
<feature type="transmembrane region" description="Helical" evidence="7">
    <location>
        <begin position="7"/>
        <end position="29"/>
    </location>
</feature>
<dbReference type="GO" id="GO:0005886">
    <property type="term" value="C:plasma membrane"/>
    <property type="evidence" value="ECO:0007669"/>
    <property type="project" value="UniProtKB-SubCell"/>
</dbReference>
<evidence type="ECO:0000256" key="5">
    <source>
        <dbReference type="ARBA" id="ARBA00022989"/>
    </source>
</evidence>
<keyword evidence="3" id="KW-1003">Cell membrane</keyword>
<dbReference type="InterPro" id="IPR045621">
    <property type="entry name" value="BPD_transp_1_N"/>
</dbReference>
<protein>
    <submittedName>
        <fullName evidence="8">Peptide ABC transporter permease</fullName>
    </submittedName>
</protein>
<evidence type="ECO:0000313" key="9">
    <source>
        <dbReference type="Proteomes" id="UP000061660"/>
    </source>
</evidence>
<dbReference type="Pfam" id="PF00528">
    <property type="entry name" value="BPD_transp_1"/>
    <property type="match status" value="1"/>
</dbReference>
<dbReference type="OrthoDB" id="24153at2"/>
<dbReference type="KEGG" id="pnp:IJ22_07450"/>
<dbReference type="SUPFAM" id="SSF161098">
    <property type="entry name" value="MetI-like"/>
    <property type="match status" value="1"/>
</dbReference>
<dbReference type="STRING" id="162209.IJ22_07450"/>
<dbReference type="PANTHER" id="PTHR43163:SF6">
    <property type="entry name" value="DIPEPTIDE TRANSPORT SYSTEM PERMEASE PROTEIN DPPB-RELATED"/>
    <property type="match status" value="1"/>
</dbReference>
<dbReference type="RefSeq" id="WP_062407316.1">
    <property type="nucleotide sequence ID" value="NZ_BJCS01000002.1"/>
</dbReference>
<proteinExistence type="inferred from homology"/>
<keyword evidence="9" id="KW-1185">Reference proteome</keyword>
<sequence>MEYLIRRLLTLLLTVFFVVVMTFAVFRIIPGNPALAILGAEATDEQIEMLEAKLGTNRPLHEQFADWLGGVFVLNFGESLRFSEPVLDLIASRFPVTLSLALMALTITVVTAVPLGIIAARSRGKAMDMIISVGTQFGLAVPSFWMGIMLILLFGLILKWFSVSTYVPWSENPGLAFKSMILPSVALAIPQIAVVVRYLRTTMLEQLSLDYVRTARSKGLSETVIQYKHVLKNALLPVITVVGINFGEVLAGSLVIEQVFTLPGFGSLLITSIGNRDYPLVQGLVMLIAFIVIIVNFVVDLSYRWLDPKIRIM</sequence>
<comment type="similarity">
    <text evidence="7">Belongs to the binding-protein-dependent transport system permease family.</text>
</comment>
<name>A0A0U2U3K6_9BACL</name>
<reference evidence="8 9" key="2">
    <citation type="journal article" date="2016" name="Genome Announc.">
        <title>Complete Genome Sequences of Two Interactive Moderate Thermophiles, Paenibacillus napthalenovorans 32O-Y and Paenibacillus sp. 32O-W.</title>
        <authorList>
            <person name="Butler R.R.III."/>
            <person name="Wang J."/>
            <person name="Stark B.C."/>
            <person name="Pombert J.F."/>
        </authorList>
    </citation>
    <scope>NUCLEOTIDE SEQUENCE [LARGE SCALE GENOMIC DNA]</scope>
    <source>
        <strain evidence="8 9">32O-Y</strain>
    </source>
</reference>
<keyword evidence="4 7" id="KW-0812">Transmembrane</keyword>
<keyword evidence="5 7" id="KW-1133">Transmembrane helix</keyword>
<evidence type="ECO:0000256" key="6">
    <source>
        <dbReference type="ARBA" id="ARBA00023136"/>
    </source>
</evidence>
<reference evidence="9" key="1">
    <citation type="submission" date="2015-12" db="EMBL/GenBank/DDBJ databases">
        <title>Complete genome sequences of two moderately thermophilic Paenibacillus species.</title>
        <authorList>
            <person name="Butler R.III."/>
            <person name="Wang J."/>
            <person name="Stark B.C."/>
            <person name="Pombert J.-F."/>
        </authorList>
    </citation>
    <scope>NUCLEOTIDE SEQUENCE [LARGE SCALE GENOMIC DNA]</scope>
    <source>
        <strain evidence="9">32O-Y</strain>
    </source>
</reference>
<dbReference type="Pfam" id="PF19300">
    <property type="entry name" value="BPD_transp_1_N"/>
    <property type="match status" value="1"/>
</dbReference>
<feature type="transmembrane region" description="Helical" evidence="7">
    <location>
        <begin position="181"/>
        <end position="199"/>
    </location>
</feature>
<dbReference type="PANTHER" id="PTHR43163">
    <property type="entry name" value="DIPEPTIDE TRANSPORT SYSTEM PERMEASE PROTEIN DPPB-RELATED"/>
    <property type="match status" value="1"/>
</dbReference>
<evidence type="ECO:0000256" key="4">
    <source>
        <dbReference type="ARBA" id="ARBA00022692"/>
    </source>
</evidence>
<evidence type="ECO:0000313" key="8">
    <source>
        <dbReference type="EMBL" id="ALS21129.1"/>
    </source>
</evidence>
<feature type="transmembrane region" description="Helical" evidence="7">
    <location>
        <begin position="139"/>
        <end position="161"/>
    </location>
</feature>
<evidence type="ECO:0000256" key="3">
    <source>
        <dbReference type="ARBA" id="ARBA00022475"/>
    </source>
</evidence>
<dbReference type="PROSITE" id="PS50928">
    <property type="entry name" value="ABC_TM1"/>
    <property type="match status" value="1"/>
</dbReference>
<dbReference type="EMBL" id="CP013652">
    <property type="protein sequence ID" value="ALS21129.1"/>
    <property type="molecule type" value="Genomic_DNA"/>
</dbReference>
<dbReference type="InterPro" id="IPR000515">
    <property type="entry name" value="MetI-like"/>
</dbReference>
<feature type="transmembrane region" description="Helical" evidence="7">
    <location>
        <begin position="280"/>
        <end position="303"/>
    </location>
</feature>